<proteinExistence type="predicted"/>
<dbReference type="EMBL" id="JACXVP010000010">
    <property type="protein sequence ID" value="KAG5579718.1"/>
    <property type="molecule type" value="Genomic_DNA"/>
</dbReference>
<dbReference type="InterPro" id="IPR032675">
    <property type="entry name" value="LRR_dom_sf"/>
</dbReference>
<gene>
    <name evidence="2" type="ORF">H5410_050345</name>
</gene>
<accession>A0A9J5WXN8</accession>
<sequence length="157" mass="18045">MLLTYIVCFLLQNVVIFWPIIGTKNTSFWSWFGVTCSSKRQRVVACALPNLQLQGTISPFFVSGIPYGLGHFPRLQVIDIQNNQLQGRIPISLFQHQRFQVISSPFNRLCGEMWRRSWYVPELRVTIASQRIKGQTPKDIGNVSHVAFLYLTDNQLS</sequence>
<evidence type="ECO:0000256" key="1">
    <source>
        <dbReference type="ARBA" id="ARBA00022729"/>
    </source>
</evidence>
<dbReference type="PANTHER" id="PTHR48060">
    <property type="entry name" value="DNA DAMAGE-REPAIR/TOLERATION PROTEIN DRT100"/>
    <property type="match status" value="1"/>
</dbReference>
<keyword evidence="3" id="KW-1185">Reference proteome</keyword>
<keyword evidence="1" id="KW-0732">Signal</keyword>
<name>A0A9J5WXN8_SOLCO</name>
<protein>
    <recommendedName>
        <fullName evidence="4">Leucine-rich repeat-containing N-terminal plant-type domain-containing protein</fullName>
    </recommendedName>
</protein>
<evidence type="ECO:0000313" key="2">
    <source>
        <dbReference type="EMBL" id="KAG5579718.1"/>
    </source>
</evidence>
<evidence type="ECO:0000313" key="3">
    <source>
        <dbReference type="Proteomes" id="UP000824120"/>
    </source>
</evidence>
<comment type="caution">
    <text evidence="2">The sequence shown here is derived from an EMBL/GenBank/DDBJ whole genome shotgun (WGS) entry which is preliminary data.</text>
</comment>
<evidence type="ECO:0008006" key="4">
    <source>
        <dbReference type="Google" id="ProtNLM"/>
    </source>
</evidence>
<dbReference type="Gene3D" id="3.80.10.10">
    <property type="entry name" value="Ribonuclease Inhibitor"/>
    <property type="match status" value="1"/>
</dbReference>
<organism evidence="2 3">
    <name type="scientific">Solanum commersonii</name>
    <name type="common">Commerson's wild potato</name>
    <name type="synonym">Commerson's nightshade</name>
    <dbReference type="NCBI Taxonomy" id="4109"/>
    <lineage>
        <taxon>Eukaryota</taxon>
        <taxon>Viridiplantae</taxon>
        <taxon>Streptophyta</taxon>
        <taxon>Embryophyta</taxon>
        <taxon>Tracheophyta</taxon>
        <taxon>Spermatophyta</taxon>
        <taxon>Magnoliopsida</taxon>
        <taxon>eudicotyledons</taxon>
        <taxon>Gunneridae</taxon>
        <taxon>Pentapetalae</taxon>
        <taxon>asterids</taxon>
        <taxon>lamiids</taxon>
        <taxon>Solanales</taxon>
        <taxon>Solanaceae</taxon>
        <taxon>Solanoideae</taxon>
        <taxon>Solaneae</taxon>
        <taxon>Solanum</taxon>
    </lineage>
</organism>
<dbReference type="PANTHER" id="PTHR48060:SF21">
    <property type="entry name" value="L DOMAIN-LIKE PROTEIN"/>
    <property type="match status" value="1"/>
</dbReference>
<dbReference type="OrthoDB" id="1303402at2759"/>
<reference evidence="2 3" key="1">
    <citation type="submission" date="2020-09" db="EMBL/GenBank/DDBJ databases">
        <title>De no assembly of potato wild relative species, Solanum commersonii.</title>
        <authorList>
            <person name="Cho K."/>
        </authorList>
    </citation>
    <scope>NUCLEOTIDE SEQUENCE [LARGE SCALE GENOMIC DNA]</scope>
    <source>
        <strain evidence="2">LZ3.2</strain>
        <tissue evidence="2">Leaf</tissue>
    </source>
</reference>
<dbReference type="Proteomes" id="UP000824120">
    <property type="component" value="Chromosome 10"/>
</dbReference>
<feature type="non-terminal residue" evidence="2">
    <location>
        <position position="157"/>
    </location>
</feature>
<dbReference type="InterPro" id="IPR053211">
    <property type="entry name" value="DNA_repair-toleration"/>
</dbReference>
<dbReference type="AlphaFoldDB" id="A0A9J5WXN8"/>
<dbReference type="SUPFAM" id="SSF52058">
    <property type="entry name" value="L domain-like"/>
    <property type="match status" value="1"/>
</dbReference>